<dbReference type="RefSeq" id="WP_307681780.1">
    <property type="nucleotide sequence ID" value="NZ_JAUSQX010000001.1"/>
</dbReference>
<keyword evidence="4" id="KW-1185">Reference proteome</keyword>
<evidence type="ECO:0000313" key="3">
    <source>
        <dbReference type="EMBL" id="MDP9805499.1"/>
    </source>
</evidence>
<dbReference type="InterPro" id="IPR007037">
    <property type="entry name" value="SIP_rossman_dom"/>
</dbReference>
<dbReference type="EMBL" id="JAUSQX010000001">
    <property type="protein sequence ID" value="MDP9805499.1"/>
    <property type="molecule type" value="Genomic_DNA"/>
</dbReference>
<organism evidence="3 4">
    <name type="scientific">Trueperella bonasi</name>
    <dbReference type="NCBI Taxonomy" id="312286"/>
    <lineage>
        <taxon>Bacteria</taxon>
        <taxon>Bacillati</taxon>
        <taxon>Actinomycetota</taxon>
        <taxon>Actinomycetes</taxon>
        <taxon>Actinomycetales</taxon>
        <taxon>Actinomycetaceae</taxon>
        <taxon>Trueperella</taxon>
    </lineage>
</organism>
<name>A0ABT9NDU0_9ACTO</name>
<evidence type="ECO:0000313" key="4">
    <source>
        <dbReference type="Proteomes" id="UP001243212"/>
    </source>
</evidence>
<gene>
    <name evidence="3" type="ORF">J2S70_000081</name>
</gene>
<comment type="caution">
    <text evidence="3">The sequence shown here is derived from an EMBL/GenBank/DDBJ whole genome shotgun (WGS) entry which is preliminary data.</text>
</comment>
<protein>
    <submittedName>
        <fullName evidence="3">NADPH-dependent ferric siderophore reductase</fullName>
    </submittedName>
</protein>
<dbReference type="PANTHER" id="PTHR30157:SF0">
    <property type="entry name" value="NADPH-DEPENDENT FERRIC-CHELATE REDUCTASE"/>
    <property type="match status" value="1"/>
</dbReference>
<dbReference type="CDD" id="cd06193">
    <property type="entry name" value="siderophore_interacting"/>
    <property type="match status" value="1"/>
</dbReference>
<dbReference type="InterPro" id="IPR039374">
    <property type="entry name" value="SIP_fam"/>
</dbReference>
<accession>A0ABT9NDU0</accession>
<sequence length="268" mass="29861">MHDVKIFERERVMHGLTPRSGRVTEVDAVAGFHRFVVEGDDFETMASLSPTDHFKIVMDESCGAADVRQKPDGGLDVPAGCVKRDLTPRWLDGSRLVFDIVEHPEGPLMDWVRAARCGTKITTIGPRGSKLIPNSPRLLLGSDSSALPALARWLETASAEHIDIVINCPDVDALEYLADLIHGENVQVHDVSTDPGRTVELLKTINPTCDTYAWFGGEATWLIEPRRWLRNESRIDKKNIDMTGYWKRGVQGHDHHAPIDPREEVATA</sequence>
<dbReference type="Pfam" id="PF04954">
    <property type="entry name" value="SIP"/>
    <property type="match status" value="1"/>
</dbReference>
<evidence type="ECO:0000259" key="1">
    <source>
        <dbReference type="Pfam" id="PF04954"/>
    </source>
</evidence>
<dbReference type="Gene3D" id="3.40.50.80">
    <property type="entry name" value="Nucleotide-binding domain of ferredoxin-NADP reductase (FNR) module"/>
    <property type="match status" value="1"/>
</dbReference>
<dbReference type="InterPro" id="IPR013113">
    <property type="entry name" value="SIP_FAD-bd"/>
</dbReference>
<dbReference type="Gene3D" id="2.40.30.10">
    <property type="entry name" value="Translation factors"/>
    <property type="match status" value="1"/>
</dbReference>
<evidence type="ECO:0000259" key="2">
    <source>
        <dbReference type="Pfam" id="PF08021"/>
    </source>
</evidence>
<reference evidence="3 4" key="1">
    <citation type="submission" date="2023-07" db="EMBL/GenBank/DDBJ databases">
        <title>Sequencing the genomes of 1000 actinobacteria strains.</title>
        <authorList>
            <person name="Klenk H.-P."/>
        </authorList>
    </citation>
    <scope>NUCLEOTIDE SEQUENCE [LARGE SCALE GENOMIC DNA]</scope>
    <source>
        <strain evidence="3 4">DSM 17163</strain>
    </source>
</reference>
<feature type="domain" description="Siderophore-interacting FAD-binding" evidence="2">
    <location>
        <begin position="30"/>
        <end position="129"/>
    </location>
</feature>
<dbReference type="InterPro" id="IPR039261">
    <property type="entry name" value="FNR_nucleotide-bd"/>
</dbReference>
<dbReference type="PANTHER" id="PTHR30157">
    <property type="entry name" value="FERRIC REDUCTASE, NADPH-DEPENDENT"/>
    <property type="match status" value="1"/>
</dbReference>
<proteinExistence type="predicted"/>
<dbReference type="Proteomes" id="UP001243212">
    <property type="component" value="Unassembled WGS sequence"/>
</dbReference>
<dbReference type="Pfam" id="PF08021">
    <property type="entry name" value="FAD_binding_9"/>
    <property type="match status" value="1"/>
</dbReference>
<feature type="domain" description="SIP-like Rossmann fold" evidence="1">
    <location>
        <begin position="138"/>
        <end position="249"/>
    </location>
</feature>